<dbReference type="InterPro" id="IPR011701">
    <property type="entry name" value="MFS"/>
</dbReference>
<evidence type="ECO:0000259" key="6">
    <source>
        <dbReference type="PROSITE" id="PS50850"/>
    </source>
</evidence>
<dbReference type="PANTHER" id="PTHR23527:SF1">
    <property type="entry name" value="BLL3282 PROTEIN"/>
    <property type="match status" value="1"/>
</dbReference>
<protein>
    <submittedName>
        <fullName evidence="7">MFS transporter</fullName>
    </submittedName>
</protein>
<proteinExistence type="predicted"/>
<dbReference type="InterPro" id="IPR036259">
    <property type="entry name" value="MFS_trans_sf"/>
</dbReference>
<dbReference type="SUPFAM" id="SSF103473">
    <property type="entry name" value="MFS general substrate transporter"/>
    <property type="match status" value="1"/>
</dbReference>
<organism evidence="7 8">
    <name type="scientific">Enterobacter quasihormaechei</name>
    <dbReference type="NCBI Taxonomy" id="2529382"/>
    <lineage>
        <taxon>Bacteria</taxon>
        <taxon>Pseudomonadati</taxon>
        <taxon>Pseudomonadota</taxon>
        <taxon>Gammaproteobacteria</taxon>
        <taxon>Enterobacterales</taxon>
        <taxon>Enterobacteriaceae</taxon>
        <taxon>Enterobacter</taxon>
    </lineage>
</organism>
<feature type="transmembrane region" description="Helical" evidence="5">
    <location>
        <begin position="110"/>
        <end position="130"/>
    </location>
</feature>
<dbReference type="GeneID" id="92385612"/>
<feature type="transmembrane region" description="Helical" evidence="5">
    <location>
        <begin position="178"/>
        <end position="200"/>
    </location>
</feature>
<dbReference type="PROSITE" id="PS50850">
    <property type="entry name" value="MFS"/>
    <property type="match status" value="1"/>
</dbReference>
<evidence type="ECO:0000256" key="2">
    <source>
        <dbReference type="ARBA" id="ARBA00022692"/>
    </source>
</evidence>
<evidence type="ECO:0000313" key="7">
    <source>
        <dbReference type="EMBL" id="TCB86772.1"/>
    </source>
</evidence>
<dbReference type="InterPro" id="IPR020846">
    <property type="entry name" value="MFS_dom"/>
</dbReference>
<feature type="domain" description="Major facilitator superfamily (MFS) profile" evidence="6">
    <location>
        <begin position="1"/>
        <end position="420"/>
    </location>
</feature>
<dbReference type="Proteomes" id="UP000291623">
    <property type="component" value="Unassembled WGS sequence"/>
</dbReference>
<feature type="transmembrane region" description="Helical" evidence="5">
    <location>
        <begin position="363"/>
        <end position="385"/>
    </location>
</feature>
<keyword evidence="1" id="KW-1003">Cell membrane</keyword>
<feature type="transmembrane region" description="Helical" evidence="5">
    <location>
        <begin position="261"/>
        <end position="280"/>
    </location>
</feature>
<feature type="transmembrane region" description="Helical" evidence="5">
    <location>
        <begin position="391"/>
        <end position="412"/>
    </location>
</feature>
<keyword evidence="4 5" id="KW-0472">Membrane</keyword>
<feature type="transmembrane region" description="Helical" evidence="5">
    <location>
        <begin position="18"/>
        <end position="42"/>
    </location>
</feature>
<dbReference type="Pfam" id="PF07690">
    <property type="entry name" value="MFS_1"/>
    <property type="match status" value="1"/>
</dbReference>
<dbReference type="CDD" id="cd17475">
    <property type="entry name" value="MFS_MT3072_like"/>
    <property type="match status" value="1"/>
</dbReference>
<dbReference type="RefSeq" id="WP_107534115.1">
    <property type="nucleotide sequence ID" value="NZ_JAXRSP010000006.1"/>
</dbReference>
<evidence type="ECO:0000256" key="4">
    <source>
        <dbReference type="ARBA" id="ARBA00023136"/>
    </source>
</evidence>
<dbReference type="Gene3D" id="1.20.1250.20">
    <property type="entry name" value="MFS general substrate transporter like domains"/>
    <property type="match status" value="2"/>
</dbReference>
<feature type="transmembrane region" description="Helical" evidence="5">
    <location>
        <begin position="54"/>
        <end position="72"/>
    </location>
</feature>
<reference evidence="7 8" key="1">
    <citation type="submission" date="2019-02" db="EMBL/GenBank/DDBJ databases">
        <title>The draft genome of Enterobacter spp. strains.</title>
        <authorList>
            <person name="Wang C."/>
            <person name="Feng Y."/>
            <person name="Zong Z."/>
        </authorList>
    </citation>
    <scope>NUCLEOTIDE SEQUENCE [LARGE SCALE GENOMIC DNA]</scope>
    <source>
        <strain evidence="7 8">WCHEQ120003</strain>
    </source>
</reference>
<dbReference type="InterPro" id="IPR052952">
    <property type="entry name" value="MFS-Transporter"/>
</dbReference>
<feature type="transmembrane region" description="Helical" evidence="5">
    <location>
        <begin position="233"/>
        <end position="255"/>
    </location>
</feature>
<comment type="caution">
    <text evidence="7">The sequence shown here is derived from an EMBL/GenBank/DDBJ whole genome shotgun (WGS) entry which is preliminary data.</text>
</comment>
<dbReference type="AlphaFoldDB" id="A0AAE8QWM3"/>
<feature type="transmembrane region" description="Helical" evidence="5">
    <location>
        <begin position="301"/>
        <end position="322"/>
    </location>
</feature>
<evidence type="ECO:0000256" key="5">
    <source>
        <dbReference type="SAM" id="Phobius"/>
    </source>
</evidence>
<evidence type="ECO:0000256" key="3">
    <source>
        <dbReference type="ARBA" id="ARBA00022989"/>
    </source>
</evidence>
<evidence type="ECO:0000256" key="1">
    <source>
        <dbReference type="ARBA" id="ARBA00022475"/>
    </source>
</evidence>
<keyword evidence="3 5" id="KW-1133">Transmembrane helix</keyword>
<gene>
    <name evidence="7" type="ORF">E0L16_12565</name>
</gene>
<sequence>MTEVATTLLRGARHRWKVLGIGVAANACFSMVVGGLPATAVFMRADYNISNAELGFVLGMLGLGIAISELPWGLLTDRWGDRPILLTGLLSTGAMLLLMAAFAAPHNGFIPAYGLLITGVLFIGLLGSSVNGSSGRAIMAWFQEGERGLAMSIRQTAVPMGYGIGALLLPWLAATWGFVTMFIVSALLCAVVGFYAWLWLHEPDRVGGNTAQAATASAVPGKGPLYDPAIWKIVLAIGILCGPQFALLTFGSVFLHDFAHIDVAVVSVCLAVIQVGAMVSRIWSGRWTDKNKNRKRYLKSCTLISILAFVLLSVLVGIWPTLPHQGATLALLAALFILSGVVVSAWHGVAYTELASMAGAKRAGTALAMGNTSVFVVMFITPIAIPWMQTHFSWSSVWLASAACAVIALWFFPKVEKKQENAA</sequence>
<feature type="transmembrane region" description="Helical" evidence="5">
    <location>
        <begin position="328"/>
        <end position="351"/>
    </location>
</feature>
<dbReference type="GO" id="GO:0022857">
    <property type="term" value="F:transmembrane transporter activity"/>
    <property type="evidence" value="ECO:0007669"/>
    <property type="project" value="InterPro"/>
</dbReference>
<accession>A0AAE8QWM3</accession>
<dbReference type="EMBL" id="SJON01000008">
    <property type="protein sequence ID" value="TCB86772.1"/>
    <property type="molecule type" value="Genomic_DNA"/>
</dbReference>
<name>A0AAE8QWM3_9ENTR</name>
<feature type="transmembrane region" description="Helical" evidence="5">
    <location>
        <begin position="84"/>
        <end position="104"/>
    </location>
</feature>
<evidence type="ECO:0000313" key="8">
    <source>
        <dbReference type="Proteomes" id="UP000291623"/>
    </source>
</evidence>
<keyword evidence="2 5" id="KW-0812">Transmembrane</keyword>
<feature type="transmembrane region" description="Helical" evidence="5">
    <location>
        <begin position="151"/>
        <end position="172"/>
    </location>
</feature>
<dbReference type="PANTHER" id="PTHR23527">
    <property type="entry name" value="BLL3282 PROTEIN"/>
    <property type="match status" value="1"/>
</dbReference>